<protein>
    <submittedName>
        <fullName evidence="3">Uncharacterized protein</fullName>
    </submittedName>
</protein>
<evidence type="ECO:0000256" key="1">
    <source>
        <dbReference type="SAM" id="Phobius"/>
    </source>
</evidence>
<comment type="caution">
    <text evidence="3">The sequence shown here is derived from an EMBL/GenBank/DDBJ whole genome shotgun (WGS) entry which is preliminary data.</text>
</comment>
<feature type="transmembrane region" description="Helical" evidence="1">
    <location>
        <begin position="43"/>
        <end position="62"/>
    </location>
</feature>
<keyword evidence="1" id="KW-0812">Transmembrane</keyword>
<feature type="chain" id="PRO_5041984890" evidence="2">
    <location>
        <begin position="17"/>
        <end position="114"/>
    </location>
</feature>
<dbReference type="EMBL" id="JAQMWT010000283">
    <property type="protein sequence ID" value="KAJ8606283.1"/>
    <property type="molecule type" value="Genomic_DNA"/>
</dbReference>
<proteinExistence type="predicted"/>
<keyword evidence="1" id="KW-0472">Membrane</keyword>
<keyword evidence="2" id="KW-0732">Signal</keyword>
<gene>
    <name evidence="3" type="ORF">CTAYLR_010318</name>
</gene>
<evidence type="ECO:0000313" key="3">
    <source>
        <dbReference type="EMBL" id="KAJ8606283.1"/>
    </source>
</evidence>
<dbReference type="Proteomes" id="UP001230188">
    <property type="component" value="Unassembled WGS sequence"/>
</dbReference>
<feature type="signal peptide" evidence="2">
    <location>
        <begin position="1"/>
        <end position="16"/>
    </location>
</feature>
<organism evidence="3 4">
    <name type="scientific">Chrysophaeum taylorii</name>
    <dbReference type="NCBI Taxonomy" id="2483200"/>
    <lineage>
        <taxon>Eukaryota</taxon>
        <taxon>Sar</taxon>
        <taxon>Stramenopiles</taxon>
        <taxon>Ochrophyta</taxon>
        <taxon>Pelagophyceae</taxon>
        <taxon>Pelagomonadales</taxon>
        <taxon>Pelagomonadaceae</taxon>
        <taxon>Chrysophaeum</taxon>
    </lineage>
</organism>
<reference evidence="3" key="1">
    <citation type="submission" date="2023-01" db="EMBL/GenBank/DDBJ databases">
        <title>Metagenome sequencing of chrysophaentin producing Chrysophaeum taylorii.</title>
        <authorList>
            <person name="Davison J."/>
            <person name="Bewley C."/>
        </authorList>
    </citation>
    <scope>NUCLEOTIDE SEQUENCE</scope>
    <source>
        <strain evidence="3">NIES-1699</strain>
    </source>
</reference>
<keyword evidence="1" id="KW-1133">Transmembrane helix</keyword>
<dbReference type="AlphaFoldDB" id="A0AAD7UHZ5"/>
<accession>A0AAD7UHZ5</accession>
<keyword evidence="4" id="KW-1185">Reference proteome</keyword>
<sequence length="114" mass="11343">MIKAVVFASFVATVTCFVLPASTAVRPAQVSMKASSNSNAAPVVAATVLPAALAAAPANAALPDIAGIPGGVVLTFFPVIIAASVAILVIGPGALQQAQRVFSGQSAKYMKGDY</sequence>
<feature type="transmembrane region" description="Helical" evidence="1">
    <location>
        <begin position="74"/>
        <end position="95"/>
    </location>
</feature>
<name>A0AAD7UHZ5_9STRA</name>
<evidence type="ECO:0000313" key="4">
    <source>
        <dbReference type="Proteomes" id="UP001230188"/>
    </source>
</evidence>
<evidence type="ECO:0000256" key="2">
    <source>
        <dbReference type="SAM" id="SignalP"/>
    </source>
</evidence>